<feature type="non-terminal residue" evidence="1">
    <location>
        <position position="52"/>
    </location>
</feature>
<protein>
    <submittedName>
        <fullName evidence="1">Uncharacterized protein</fullName>
    </submittedName>
</protein>
<accession>A0AAD6ABM4</accession>
<gene>
    <name evidence="1" type="ORF">JOQ06_022566</name>
</gene>
<organism evidence="1 2">
    <name type="scientific">Pogonophryne albipinna</name>
    <dbReference type="NCBI Taxonomy" id="1090488"/>
    <lineage>
        <taxon>Eukaryota</taxon>
        <taxon>Metazoa</taxon>
        <taxon>Chordata</taxon>
        <taxon>Craniata</taxon>
        <taxon>Vertebrata</taxon>
        <taxon>Euteleostomi</taxon>
        <taxon>Actinopterygii</taxon>
        <taxon>Neopterygii</taxon>
        <taxon>Teleostei</taxon>
        <taxon>Neoteleostei</taxon>
        <taxon>Acanthomorphata</taxon>
        <taxon>Eupercaria</taxon>
        <taxon>Perciformes</taxon>
        <taxon>Notothenioidei</taxon>
        <taxon>Pogonophryne</taxon>
    </lineage>
</organism>
<reference evidence="1" key="1">
    <citation type="submission" date="2022-11" db="EMBL/GenBank/DDBJ databases">
        <title>Chromosome-level genome of Pogonophryne albipinna.</title>
        <authorList>
            <person name="Jo E."/>
        </authorList>
    </citation>
    <scope>NUCLEOTIDE SEQUENCE</scope>
    <source>
        <strain evidence="1">SGF0006</strain>
        <tissue evidence="1">Muscle</tissue>
    </source>
</reference>
<sequence length="52" mass="5808">LHLHGDNLSSSSETENKRKPVCVLEVGRSLGGIAVAYIKLKLWEKPIKEVYT</sequence>
<comment type="caution">
    <text evidence="1">The sequence shown here is derived from an EMBL/GenBank/DDBJ whole genome shotgun (WGS) entry which is preliminary data.</text>
</comment>
<dbReference type="AlphaFoldDB" id="A0AAD6ABM4"/>
<evidence type="ECO:0000313" key="1">
    <source>
        <dbReference type="EMBL" id="KAJ4921811.1"/>
    </source>
</evidence>
<name>A0AAD6ABM4_9TELE</name>
<keyword evidence="2" id="KW-1185">Reference proteome</keyword>
<dbReference type="Proteomes" id="UP001219934">
    <property type="component" value="Unassembled WGS sequence"/>
</dbReference>
<evidence type="ECO:0000313" key="2">
    <source>
        <dbReference type="Proteomes" id="UP001219934"/>
    </source>
</evidence>
<dbReference type="EMBL" id="JAPTMU010000102">
    <property type="protein sequence ID" value="KAJ4921811.1"/>
    <property type="molecule type" value="Genomic_DNA"/>
</dbReference>
<proteinExistence type="predicted"/>